<proteinExistence type="predicted"/>
<dbReference type="InterPro" id="IPR035979">
    <property type="entry name" value="RBD_domain_sf"/>
</dbReference>
<feature type="region of interest" description="Disordered" evidence="3">
    <location>
        <begin position="260"/>
        <end position="363"/>
    </location>
</feature>
<feature type="compositionally biased region" description="Basic and acidic residues" evidence="3">
    <location>
        <begin position="346"/>
        <end position="359"/>
    </location>
</feature>
<feature type="domain" description="RRM" evidence="4">
    <location>
        <begin position="28"/>
        <end position="103"/>
    </location>
</feature>
<dbReference type="InterPro" id="IPR000504">
    <property type="entry name" value="RRM_dom"/>
</dbReference>
<dbReference type="InterPro" id="IPR045164">
    <property type="entry name" value="RBM41/RNPC3"/>
</dbReference>
<reference evidence="5" key="1">
    <citation type="submission" date="2021-01" db="EMBL/GenBank/DDBJ databases">
        <authorList>
            <person name="Corre E."/>
            <person name="Pelletier E."/>
            <person name="Niang G."/>
            <person name="Scheremetjew M."/>
            <person name="Finn R."/>
            <person name="Kale V."/>
            <person name="Holt S."/>
            <person name="Cochrane G."/>
            <person name="Meng A."/>
            <person name="Brown T."/>
            <person name="Cohen L."/>
        </authorList>
    </citation>
    <scope>NUCLEOTIDE SEQUENCE</scope>
    <source>
        <strain evidence="5">NIES-2562</strain>
    </source>
</reference>
<dbReference type="AlphaFoldDB" id="A0A7S3G7Z1"/>
<dbReference type="InterPro" id="IPR012677">
    <property type="entry name" value="Nucleotide-bd_a/b_plait_sf"/>
</dbReference>
<organism evidence="5">
    <name type="scientific">Palpitomonas bilix</name>
    <dbReference type="NCBI Taxonomy" id="652834"/>
    <lineage>
        <taxon>Eukaryota</taxon>
        <taxon>Eukaryota incertae sedis</taxon>
    </lineage>
</organism>
<dbReference type="SMART" id="SM00360">
    <property type="entry name" value="RRM"/>
    <property type="match status" value="2"/>
</dbReference>
<feature type="region of interest" description="Disordered" evidence="3">
    <location>
        <begin position="1"/>
        <end position="20"/>
    </location>
</feature>
<name>A0A7S3G7Z1_9EUKA</name>
<gene>
    <name evidence="5" type="ORF">PBIL07802_LOCUS17364</name>
</gene>
<dbReference type="Gene3D" id="3.30.70.330">
    <property type="match status" value="2"/>
</dbReference>
<dbReference type="CDD" id="cd00590">
    <property type="entry name" value="RRM_SF"/>
    <property type="match status" value="1"/>
</dbReference>
<sequence>MESEPSTAPARFGRADLPSAKESQHSITSVLLSNLPLSLDEAGITAAVKGIGKDIKVRKWKTGKLRRCALLSTPSLAVATRLVRCLNGSRLHGRKLKVEYLHSKEGGDLLEDGNKDESQIGSSEERGDRQGEAEEYAPLNPHLDLHYPLNPSLHYLYPPPTPHILSNIAAALMASPRFYTQVLHLMNKMCLPPPFGPELAPNSPSPSCLFEGGYRIERGRAAAKDEDSDEGKDEEEIMQALDEEGKQKVRAALANLPAEVGNTGEGVNRKKRKTVSVVLRKDKKKKKQSKKEGKGEGEEEGEKEGGVPPSHQVKGNEDGMEERAGVISTGSSTAAPPTSPPQSLSSKEEEGKSRGENKQENFGVSAVYLDANRLPPDEIASNAKFTSKYKQGDPSCVLYVRNLSKAVDEEDLLALFGRHYASAEEASKKLKIKHMKEGRMRGQAFITYPTVEEARVSLLDAHALVYKEKPLIVVRYTC</sequence>
<dbReference type="EMBL" id="HBIB01026802">
    <property type="protein sequence ID" value="CAE0255112.1"/>
    <property type="molecule type" value="Transcribed_RNA"/>
</dbReference>
<dbReference type="GO" id="GO:0097157">
    <property type="term" value="F:pre-mRNA intronic binding"/>
    <property type="evidence" value="ECO:0007669"/>
    <property type="project" value="TreeGrafter"/>
</dbReference>
<dbReference type="SUPFAM" id="SSF54928">
    <property type="entry name" value="RNA-binding domain, RBD"/>
    <property type="match status" value="2"/>
</dbReference>
<dbReference type="GO" id="GO:0000398">
    <property type="term" value="P:mRNA splicing, via spliceosome"/>
    <property type="evidence" value="ECO:0007669"/>
    <property type="project" value="TreeGrafter"/>
</dbReference>
<evidence type="ECO:0000256" key="2">
    <source>
        <dbReference type="PROSITE-ProRule" id="PRU00176"/>
    </source>
</evidence>
<evidence type="ECO:0000256" key="3">
    <source>
        <dbReference type="SAM" id="MobiDB-lite"/>
    </source>
</evidence>
<accession>A0A7S3G7Z1</accession>
<dbReference type="GO" id="GO:0005689">
    <property type="term" value="C:U12-type spliceosomal complex"/>
    <property type="evidence" value="ECO:0007669"/>
    <property type="project" value="TreeGrafter"/>
</dbReference>
<evidence type="ECO:0000259" key="4">
    <source>
        <dbReference type="PROSITE" id="PS50102"/>
    </source>
</evidence>
<keyword evidence="1 2" id="KW-0694">RNA-binding</keyword>
<feature type="compositionally biased region" description="Basic and acidic residues" evidence="3">
    <location>
        <begin position="314"/>
        <end position="324"/>
    </location>
</feature>
<dbReference type="Pfam" id="PF00076">
    <property type="entry name" value="RRM_1"/>
    <property type="match status" value="1"/>
</dbReference>
<protein>
    <recommendedName>
        <fullName evidence="4">RRM domain-containing protein</fullName>
    </recommendedName>
</protein>
<dbReference type="GO" id="GO:0030626">
    <property type="term" value="F:U12 snRNA binding"/>
    <property type="evidence" value="ECO:0007669"/>
    <property type="project" value="TreeGrafter"/>
</dbReference>
<dbReference type="PROSITE" id="PS50102">
    <property type="entry name" value="RRM"/>
    <property type="match status" value="2"/>
</dbReference>
<feature type="region of interest" description="Disordered" evidence="3">
    <location>
        <begin position="106"/>
        <end position="132"/>
    </location>
</feature>
<dbReference type="PANTHER" id="PTHR16105">
    <property type="entry name" value="RNA-BINDING REGION-CONTAINING PROTEIN 3"/>
    <property type="match status" value="1"/>
</dbReference>
<feature type="compositionally biased region" description="Low complexity" evidence="3">
    <location>
        <begin position="328"/>
        <end position="345"/>
    </location>
</feature>
<evidence type="ECO:0000313" key="5">
    <source>
        <dbReference type="EMBL" id="CAE0255112.1"/>
    </source>
</evidence>
<feature type="domain" description="RRM" evidence="4">
    <location>
        <begin position="396"/>
        <end position="473"/>
    </location>
</feature>
<dbReference type="CDD" id="cd12239">
    <property type="entry name" value="RRM2_RBM40_like"/>
    <property type="match status" value="1"/>
</dbReference>
<evidence type="ECO:0000256" key="1">
    <source>
        <dbReference type="ARBA" id="ARBA00022884"/>
    </source>
</evidence>
<dbReference type="PANTHER" id="PTHR16105:SF0">
    <property type="entry name" value="RNA-BINDING REGION-CONTAINING PROTEIN 3"/>
    <property type="match status" value="1"/>
</dbReference>